<feature type="region of interest" description="Disordered" evidence="1">
    <location>
        <begin position="153"/>
        <end position="283"/>
    </location>
</feature>
<dbReference type="InterPro" id="IPR044553">
    <property type="entry name" value="Bbox1_ANCHR"/>
</dbReference>
<feature type="compositionally biased region" description="Basic and acidic residues" evidence="1">
    <location>
        <begin position="246"/>
        <end position="269"/>
    </location>
</feature>
<name>A0A6G1IXK9_9PLEO</name>
<keyword evidence="3" id="KW-1185">Reference proteome</keyword>
<dbReference type="PANTHER" id="PTHR46603:SF1">
    <property type="entry name" value="ABSCISSION_NOCUT CHECKPOINT REGULATOR"/>
    <property type="match status" value="1"/>
</dbReference>
<gene>
    <name evidence="2" type="ORF">K458DRAFT_419523</name>
</gene>
<feature type="compositionally biased region" description="Basic and acidic residues" evidence="1">
    <location>
        <begin position="154"/>
        <end position="172"/>
    </location>
</feature>
<proteinExistence type="predicted"/>
<dbReference type="PANTHER" id="PTHR46603">
    <property type="entry name" value="ABSCISSION/NOCUT CHECKPOINT REGULATOR"/>
    <property type="match status" value="1"/>
</dbReference>
<reference evidence="2" key="1">
    <citation type="journal article" date="2020" name="Stud. Mycol.">
        <title>101 Dothideomycetes genomes: a test case for predicting lifestyles and emergence of pathogens.</title>
        <authorList>
            <person name="Haridas S."/>
            <person name="Albert R."/>
            <person name="Binder M."/>
            <person name="Bloem J."/>
            <person name="Labutti K."/>
            <person name="Salamov A."/>
            <person name="Andreopoulos B."/>
            <person name="Baker S."/>
            <person name="Barry K."/>
            <person name="Bills G."/>
            <person name="Bluhm B."/>
            <person name="Cannon C."/>
            <person name="Castanera R."/>
            <person name="Culley D."/>
            <person name="Daum C."/>
            <person name="Ezra D."/>
            <person name="Gonzalez J."/>
            <person name="Henrissat B."/>
            <person name="Kuo A."/>
            <person name="Liang C."/>
            <person name="Lipzen A."/>
            <person name="Lutzoni F."/>
            <person name="Magnuson J."/>
            <person name="Mondo S."/>
            <person name="Nolan M."/>
            <person name="Ohm R."/>
            <person name="Pangilinan J."/>
            <person name="Park H.-J."/>
            <person name="Ramirez L."/>
            <person name="Alfaro M."/>
            <person name="Sun H."/>
            <person name="Tritt A."/>
            <person name="Yoshinaga Y."/>
            <person name="Zwiers L.-H."/>
            <person name="Turgeon B."/>
            <person name="Goodwin S."/>
            <person name="Spatafora J."/>
            <person name="Crous P."/>
            <person name="Grigoriev I."/>
        </authorList>
    </citation>
    <scope>NUCLEOTIDE SEQUENCE</scope>
    <source>
        <strain evidence="2">CBS 122367</strain>
    </source>
</reference>
<dbReference type="CDD" id="cd19817">
    <property type="entry name" value="Bbox1_ANCHR-like"/>
    <property type="match status" value="1"/>
</dbReference>
<feature type="compositionally biased region" description="Gly residues" evidence="1">
    <location>
        <begin position="98"/>
        <end position="107"/>
    </location>
</feature>
<feature type="compositionally biased region" description="Acidic residues" evidence="1">
    <location>
        <begin position="173"/>
        <end position="184"/>
    </location>
</feature>
<accession>A0A6G1IXK9</accession>
<feature type="compositionally biased region" description="Polar residues" evidence="1">
    <location>
        <begin position="60"/>
        <end position="75"/>
    </location>
</feature>
<dbReference type="EMBL" id="MU005586">
    <property type="protein sequence ID" value="KAF2682681.1"/>
    <property type="molecule type" value="Genomic_DNA"/>
</dbReference>
<dbReference type="Pfam" id="PF22586">
    <property type="entry name" value="ANCHR-like_BBOX"/>
    <property type="match status" value="1"/>
</dbReference>
<evidence type="ECO:0000256" key="1">
    <source>
        <dbReference type="SAM" id="MobiDB-lite"/>
    </source>
</evidence>
<sequence>MPDPNPHDDALLARLNALKKSSVSFDTSISSSITPSTSTTTPPAKQPDDLAARFARLGSASPSNSPKPSRTTSTDDAGKEGAPVIAPGAPSYLEGIAEGIGGEGGVEADGDEGKSLEELLGELGPREEWDLSKGEEKDVGALLKKIKTILPEVQKSREEERGRPVDMRRKPENEEELTDWENVEVDIGSSGVQVGKEEQHSEDESEDEGQKKRAEDAEADDVIARVMAELEISRKYHTLSPPPPPEDDKSSDSGDERTTSKEEPTKDSDSTSLSLPSAPTTLPADDLAQTQALEDALTARLTALSSTRTDSLGLPSAPSFSPAKKPPKVTSSFAKAAKDEVDTWCCICTDDATLKCIGCNGDLYCHRCWMEGHRGEGAGWEERRHRAVVFNRGEGGDAPEKRKLAA</sequence>
<dbReference type="SUPFAM" id="SSF57845">
    <property type="entry name" value="B-box zinc-binding domain"/>
    <property type="match status" value="1"/>
</dbReference>
<feature type="region of interest" description="Disordered" evidence="1">
    <location>
        <begin position="308"/>
        <end position="329"/>
    </location>
</feature>
<feature type="region of interest" description="Disordered" evidence="1">
    <location>
        <begin position="24"/>
        <end position="111"/>
    </location>
</feature>
<evidence type="ECO:0000313" key="2">
    <source>
        <dbReference type="EMBL" id="KAF2682681.1"/>
    </source>
</evidence>
<feature type="compositionally biased region" description="Low complexity" evidence="1">
    <location>
        <begin position="270"/>
        <end position="283"/>
    </location>
</feature>
<feature type="compositionally biased region" description="Low complexity" evidence="1">
    <location>
        <begin position="27"/>
        <end position="43"/>
    </location>
</feature>
<dbReference type="OrthoDB" id="5407799at2759"/>
<dbReference type="AlphaFoldDB" id="A0A6G1IXK9"/>
<protein>
    <submittedName>
        <fullName evidence="2">Uncharacterized protein</fullName>
    </submittedName>
</protein>
<organism evidence="2 3">
    <name type="scientific">Lentithecium fluviatile CBS 122367</name>
    <dbReference type="NCBI Taxonomy" id="1168545"/>
    <lineage>
        <taxon>Eukaryota</taxon>
        <taxon>Fungi</taxon>
        <taxon>Dikarya</taxon>
        <taxon>Ascomycota</taxon>
        <taxon>Pezizomycotina</taxon>
        <taxon>Dothideomycetes</taxon>
        <taxon>Pleosporomycetidae</taxon>
        <taxon>Pleosporales</taxon>
        <taxon>Massarineae</taxon>
        <taxon>Lentitheciaceae</taxon>
        <taxon>Lentithecium</taxon>
    </lineage>
</organism>
<dbReference type="Proteomes" id="UP000799291">
    <property type="component" value="Unassembled WGS sequence"/>
</dbReference>
<evidence type="ECO:0000313" key="3">
    <source>
        <dbReference type="Proteomes" id="UP000799291"/>
    </source>
</evidence>